<dbReference type="EMBL" id="VSFG01000007">
    <property type="protein sequence ID" value="TYB42687.1"/>
    <property type="molecule type" value="Genomic_DNA"/>
</dbReference>
<evidence type="ECO:0000313" key="2">
    <source>
        <dbReference type="Proteomes" id="UP000323380"/>
    </source>
</evidence>
<reference evidence="1 2" key="1">
    <citation type="submission" date="2019-08" db="EMBL/GenBank/DDBJ databases">
        <title>Actinomadura sp. nov. CYP1-5 isolated from mountain soil.</title>
        <authorList>
            <person name="Songsumanus A."/>
            <person name="Kuncharoen N."/>
            <person name="Kudo T."/>
            <person name="Yuki M."/>
            <person name="Igarashi Y."/>
            <person name="Tanasupawat S."/>
        </authorList>
    </citation>
    <scope>NUCLEOTIDE SEQUENCE [LARGE SCALE GENOMIC DNA]</scope>
    <source>
        <strain evidence="1 2">JCM 14158</strain>
    </source>
</reference>
<evidence type="ECO:0000313" key="1">
    <source>
        <dbReference type="EMBL" id="TYB42687.1"/>
    </source>
</evidence>
<dbReference type="AlphaFoldDB" id="A0A5D0NEA1"/>
<accession>A0A5D0NEA1</accession>
<protein>
    <submittedName>
        <fullName evidence="1">Uncharacterized protein</fullName>
    </submittedName>
</protein>
<name>A0A5D0NEA1_9ACTN</name>
<sequence length="79" mass="8885">MAHDFGQDYCGTDRPKCGVTQLGGLIGRRYVVVIGADAAQLTRRLDALEVLLGRFRELVRCFFRVFRRVQKSAKTLPAT</sequence>
<gene>
    <name evidence="1" type="ORF">FXF69_28255</name>
</gene>
<comment type="caution">
    <text evidence="1">The sequence shown here is derived from an EMBL/GenBank/DDBJ whole genome shotgun (WGS) entry which is preliminary data.</text>
</comment>
<dbReference type="RefSeq" id="WP_148344590.1">
    <property type="nucleotide sequence ID" value="NZ_VSFG01000007.1"/>
</dbReference>
<dbReference type="Proteomes" id="UP000323380">
    <property type="component" value="Unassembled WGS sequence"/>
</dbReference>
<organism evidence="1 2">
    <name type="scientific">Actinomadura chibensis</name>
    <dbReference type="NCBI Taxonomy" id="392828"/>
    <lineage>
        <taxon>Bacteria</taxon>
        <taxon>Bacillati</taxon>
        <taxon>Actinomycetota</taxon>
        <taxon>Actinomycetes</taxon>
        <taxon>Streptosporangiales</taxon>
        <taxon>Thermomonosporaceae</taxon>
        <taxon>Actinomadura</taxon>
    </lineage>
</organism>
<proteinExistence type="predicted"/>
<keyword evidence="2" id="KW-1185">Reference proteome</keyword>